<protein>
    <submittedName>
        <fullName evidence="1">Uncharacterized protein</fullName>
    </submittedName>
</protein>
<proteinExistence type="predicted"/>
<gene>
    <name evidence="1" type="ORF">VNO78_23088</name>
</gene>
<evidence type="ECO:0000313" key="2">
    <source>
        <dbReference type="Proteomes" id="UP001386955"/>
    </source>
</evidence>
<name>A0AAN9XDA4_PSOTE</name>
<dbReference type="Proteomes" id="UP001386955">
    <property type="component" value="Unassembled WGS sequence"/>
</dbReference>
<evidence type="ECO:0000313" key="1">
    <source>
        <dbReference type="EMBL" id="KAK7388275.1"/>
    </source>
</evidence>
<accession>A0AAN9XDA4</accession>
<sequence length="97" mass="10870">METIGVGVGMVEVTDEEIRGKALVKEEGCRGVDELQLKDRTVTHFIGDNWQVLDKGMVDMEKLDKLNMLTLCKGMEAMANRMAVMSMFTKDQARGLM</sequence>
<organism evidence="1 2">
    <name type="scientific">Psophocarpus tetragonolobus</name>
    <name type="common">Winged bean</name>
    <name type="synonym">Dolichos tetragonolobus</name>
    <dbReference type="NCBI Taxonomy" id="3891"/>
    <lineage>
        <taxon>Eukaryota</taxon>
        <taxon>Viridiplantae</taxon>
        <taxon>Streptophyta</taxon>
        <taxon>Embryophyta</taxon>
        <taxon>Tracheophyta</taxon>
        <taxon>Spermatophyta</taxon>
        <taxon>Magnoliopsida</taxon>
        <taxon>eudicotyledons</taxon>
        <taxon>Gunneridae</taxon>
        <taxon>Pentapetalae</taxon>
        <taxon>rosids</taxon>
        <taxon>fabids</taxon>
        <taxon>Fabales</taxon>
        <taxon>Fabaceae</taxon>
        <taxon>Papilionoideae</taxon>
        <taxon>50 kb inversion clade</taxon>
        <taxon>NPAAA clade</taxon>
        <taxon>indigoferoid/millettioid clade</taxon>
        <taxon>Phaseoleae</taxon>
        <taxon>Psophocarpus</taxon>
    </lineage>
</organism>
<comment type="caution">
    <text evidence="1">The sequence shown here is derived from an EMBL/GenBank/DDBJ whole genome shotgun (WGS) entry which is preliminary data.</text>
</comment>
<dbReference type="AlphaFoldDB" id="A0AAN9XDA4"/>
<keyword evidence="2" id="KW-1185">Reference proteome</keyword>
<dbReference type="EMBL" id="JAYMYS010000006">
    <property type="protein sequence ID" value="KAK7388275.1"/>
    <property type="molecule type" value="Genomic_DNA"/>
</dbReference>
<reference evidence="1 2" key="1">
    <citation type="submission" date="2024-01" db="EMBL/GenBank/DDBJ databases">
        <title>The genomes of 5 underutilized Papilionoideae crops provide insights into root nodulation and disease resistanc.</title>
        <authorList>
            <person name="Jiang F."/>
        </authorList>
    </citation>
    <scope>NUCLEOTIDE SEQUENCE [LARGE SCALE GENOMIC DNA]</scope>
    <source>
        <strain evidence="1">DUOXIRENSHENG_FW03</strain>
        <tissue evidence="1">Leaves</tissue>
    </source>
</reference>